<dbReference type="Proteomes" id="UP000410492">
    <property type="component" value="Unassembled WGS sequence"/>
</dbReference>
<dbReference type="EMBL" id="CAACVG010007617">
    <property type="protein sequence ID" value="VEN46319.1"/>
    <property type="molecule type" value="Genomic_DNA"/>
</dbReference>
<reference evidence="2 3" key="1">
    <citation type="submission" date="2019-01" db="EMBL/GenBank/DDBJ databases">
        <authorList>
            <person name="Sayadi A."/>
        </authorList>
    </citation>
    <scope>NUCLEOTIDE SEQUENCE [LARGE SCALE GENOMIC DNA]</scope>
</reference>
<evidence type="ECO:0000256" key="1">
    <source>
        <dbReference type="SAM" id="MobiDB-lite"/>
    </source>
</evidence>
<protein>
    <submittedName>
        <fullName evidence="2">Uncharacterized protein</fullName>
    </submittedName>
</protein>
<name>A0A653CEZ6_CALMS</name>
<sequence length="116" mass="12237">GGGATGGGAAPPPVGHRTTRFSASGSLSDSSSSVKRQESSPTLTLISSKVSRPCDPSVVQSRLLRARPKNVCCRLFGARGAFDSFGMFCCKCMPTIIPAKDCLERKNARFSAHVYV</sequence>
<evidence type="ECO:0000313" key="2">
    <source>
        <dbReference type="EMBL" id="VEN46319.1"/>
    </source>
</evidence>
<organism evidence="2 3">
    <name type="scientific">Callosobruchus maculatus</name>
    <name type="common">Southern cowpea weevil</name>
    <name type="synonym">Pulse bruchid</name>
    <dbReference type="NCBI Taxonomy" id="64391"/>
    <lineage>
        <taxon>Eukaryota</taxon>
        <taxon>Metazoa</taxon>
        <taxon>Ecdysozoa</taxon>
        <taxon>Arthropoda</taxon>
        <taxon>Hexapoda</taxon>
        <taxon>Insecta</taxon>
        <taxon>Pterygota</taxon>
        <taxon>Neoptera</taxon>
        <taxon>Endopterygota</taxon>
        <taxon>Coleoptera</taxon>
        <taxon>Polyphaga</taxon>
        <taxon>Cucujiformia</taxon>
        <taxon>Chrysomeloidea</taxon>
        <taxon>Chrysomelidae</taxon>
        <taxon>Bruchinae</taxon>
        <taxon>Bruchini</taxon>
        <taxon>Callosobruchus</taxon>
    </lineage>
</organism>
<accession>A0A653CEZ6</accession>
<dbReference type="AlphaFoldDB" id="A0A653CEZ6"/>
<evidence type="ECO:0000313" key="3">
    <source>
        <dbReference type="Proteomes" id="UP000410492"/>
    </source>
</evidence>
<keyword evidence="3" id="KW-1185">Reference proteome</keyword>
<gene>
    <name evidence="2" type="ORF">CALMAC_LOCUS8456</name>
</gene>
<proteinExistence type="predicted"/>
<feature type="non-terminal residue" evidence="2">
    <location>
        <position position="1"/>
    </location>
</feature>
<feature type="region of interest" description="Disordered" evidence="1">
    <location>
        <begin position="1"/>
        <end position="43"/>
    </location>
</feature>
<feature type="compositionally biased region" description="Low complexity" evidence="1">
    <location>
        <begin position="22"/>
        <end position="33"/>
    </location>
</feature>
<dbReference type="OrthoDB" id="6782411at2759"/>